<dbReference type="SUPFAM" id="SSF52540">
    <property type="entry name" value="P-loop containing nucleoside triphosphate hydrolases"/>
    <property type="match status" value="1"/>
</dbReference>
<comment type="caution">
    <text evidence="9">The sequence shown here is derived from an EMBL/GenBank/DDBJ whole genome shotgun (WGS) entry which is preliminary data.</text>
</comment>
<keyword evidence="10" id="KW-1185">Reference proteome</keyword>
<keyword evidence="6" id="KW-1278">Translocase</keyword>
<evidence type="ECO:0000259" key="8">
    <source>
        <dbReference type="PROSITE" id="PS50893"/>
    </source>
</evidence>
<dbReference type="PANTHER" id="PTHR43499:SF1">
    <property type="entry name" value="ABC TRANSPORTER I FAMILY MEMBER 1"/>
    <property type="match status" value="1"/>
</dbReference>
<evidence type="ECO:0000256" key="3">
    <source>
        <dbReference type="ARBA" id="ARBA00022741"/>
    </source>
</evidence>
<dbReference type="InterPro" id="IPR005895">
    <property type="entry name" value="ABC_transptr_haem_export_CcmA"/>
</dbReference>
<dbReference type="AlphaFoldDB" id="A0A2N4UD44"/>
<accession>A0A2N4UD44</accession>
<dbReference type="Pfam" id="PF00005">
    <property type="entry name" value="ABC_tran"/>
    <property type="match status" value="1"/>
</dbReference>
<protein>
    <submittedName>
        <fullName evidence="9">Heme ABC transporter ATP-binding protein CcmA</fullName>
    </submittedName>
</protein>
<proteinExistence type="predicted"/>
<feature type="domain" description="ABC transporter" evidence="8">
    <location>
        <begin position="2"/>
        <end position="204"/>
    </location>
</feature>
<evidence type="ECO:0000256" key="6">
    <source>
        <dbReference type="ARBA" id="ARBA00022967"/>
    </source>
</evidence>
<dbReference type="InterPro" id="IPR003593">
    <property type="entry name" value="AAA+_ATPase"/>
</dbReference>
<evidence type="ECO:0000256" key="4">
    <source>
        <dbReference type="ARBA" id="ARBA00022748"/>
    </source>
</evidence>
<organism evidence="9 10">
    <name type="scientific">Pollutimonas nitritireducens</name>
    <dbReference type="NCBI Taxonomy" id="2045209"/>
    <lineage>
        <taxon>Bacteria</taxon>
        <taxon>Pseudomonadati</taxon>
        <taxon>Pseudomonadota</taxon>
        <taxon>Betaproteobacteria</taxon>
        <taxon>Burkholderiales</taxon>
        <taxon>Alcaligenaceae</taxon>
        <taxon>Pollutimonas</taxon>
    </lineage>
</organism>
<evidence type="ECO:0000313" key="10">
    <source>
        <dbReference type="Proteomes" id="UP000234328"/>
    </source>
</evidence>
<dbReference type="GO" id="GO:0022857">
    <property type="term" value="F:transmembrane transporter activity"/>
    <property type="evidence" value="ECO:0007669"/>
    <property type="project" value="InterPro"/>
</dbReference>
<reference evidence="9 10" key="1">
    <citation type="submission" date="2017-10" db="EMBL/GenBank/DDBJ databases">
        <title>Two draft genome sequences of Pusillimonas sp. strains isolated from a nitrate- and radionuclide-contaminated groundwater in Russia.</title>
        <authorList>
            <person name="Grouzdev D.S."/>
            <person name="Tourova T.P."/>
            <person name="Goeva M.A."/>
            <person name="Babich T.L."/>
            <person name="Sokolova D.S."/>
            <person name="Abdullin R."/>
            <person name="Poltaraus A.B."/>
            <person name="Toshchakov S.V."/>
            <person name="Nazina T.N."/>
        </authorList>
    </citation>
    <scope>NUCLEOTIDE SEQUENCE [LARGE SCALE GENOMIC DNA]</scope>
    <source>
        <strain evidence="9 10">JR1/69-2-13</strain>
    </source>
</reference>
<keyword evidence="5 9" id="KW-0067">ATP-binding</keyword>
<dbReference type="NCBIfam" id="NF010061">
    <property type="entry name" value="PRK13538.1"/>
    <property type="match status" value="1"/>
</dbReference>
<dbReference type="PROSITE" id="PS50893">
    <property type="entry name" value="ABC_TRANSPORTER_2"/>
    <property type="match status" value="1"/>
</dbReference>
<evidence type="ECO:0000256" key="1">
    <source>
        <dbReference type="ARBA" id="ARBA00022448"/>
    </source>
</evidence>
<evidence type="ECO:0000256" key="5">
    <source>
        <dbReference type="ARBA" id="ARBA00022840"/>
    </source>
</evidence>
<dbReference type="GO" id="GO:0005524">
    <property type="term" value="F:ATP binding"/>
    <property type="evidence" value="ECO:0007669"/>
    <property type="project" value="UniProtKB-KW"/>
</dbReference>
<dbReference type="PANTHER" id="PTHR43499">
    <property type="entry name" value="ABC TRANSPORTER I FAMILY MEMBER 1"/>
    <property type="match status" value="1"/>
</dbReference>
<evidence type="ECO:0000256" key="7">
    <source>
        <dbReference type="ARBA" id="ARBA00023136"/>
    </source>
</evidence>
<name>A0A2N4UD44_9BURK</name>
<dbReference type="SMART" id="SM00382">
    <property type="entry name" value="AAA"/>
    <property type="match status" value="1"/>
</dbReference>
<dbReference type="InterPro" id="IPR027417">
    <property type="entry name" value="P-loop_NTPase"/>
</dbReference>
<dbReference type="GO" id="GO:0017004">
    <property type="term" value="P:cytochrome complex assembly"/>
    <property type="evidence" value="ECO:0007669"/>
    <property type="project" value="UniProtKB-KW"/>
</dbReference>
<sequence>MLEAINLDCVRGERRLFHNLNFQLKAGECLLVRGENGSGKTSLLRMLVGLTPPAAGVIHWQTSPIKKLGDEYRRQLLYCGHPLGLKDDLSATENLISSMALTDESVTQDAVHEALRLAGLQGREHLSVRALSQGQKRRVNLTRLLLQKRALWVLDEPLTALDTQAGQWVVRVIDQHLSDGGVAVLTTHQDLTLAGATHVIRVGV</sequence>
<keyword evidence="2" id="KW-1003">Cell membrane</keyword>
<dbReference type="Gene3D" id="3.40.50.300">
    <property type="entry name" value="P-loop containing nucleotide triphosphate hydrolases"/>
    <property type="match status" value="1"/>
</dbReference>
<gene>
    <name evidence="9" type="ORF">CR155_16240</name>
</gene>
<dbReference type="OrthoDB" id="9800654at2"/>
<dbReference type="NCBIfam" id="TIGR01189">
    <property type="entry name" value="ccmA"/>
    <property type="match status" value="1"/>
</dbReference>
<dbReference type="RefSeq" id="WP_102071082.1">
    <property type="nucleotide sequence ID" value="NZ_PDNV01000010.1"/>
</dbReference>
<keyword evidence="4" id="KW-0201">Cytochrome c-type biogenesis</keyword>
<evidence type="ECO:0000313" key="9">
    <source>
        <dbReference type="EMBL" id="PLC52949.1"/>
    </source>
</evidence>
<dbReference type="EMBL" id="PDNV01000010">
    <property type="protein sequence ID" value="PLC52949.1"/>
    <property type="molecule type" value="Genomic_DNA"/>
</dbReference>
<keyword evidence="7" id="KW-0472">Membrane</keyword>
<dbReference type="GO" id="GO:0016887">
    <property type="term" value="F:ATP hydrolysis activity"/>
    <property type="evidence" value="ECO:0007669"/>
    <property type="project" value="InterPro"/>
</dbReference>
<evidence type="ECO:0000256" key="2">
    <source>
        <dbReference type="ARBA" id="ARBA00022475"/>
    </source>
</evidence>
<dbReference type="InterPro" id="IPR003439">
    <property type="entry name" value="ABC_transporter-like_ATP-bd"/>
</dbReference>
<dbReference type="Proteomes" id="UP000234328">
    <property type="component" value="Unassembled WGS sequence"/>
</dbReference>
<keyword evidence="1" id="KW-0813">Transport</keyword>
<keyword evidence="3" id="KW-0547">Nucleotide-binding</keyword>